<comment type="caution">
    <text evidence="5">The sequence shown here is derived from an EMBL/GenBank/DDBJ whole genome shotgun (WGS) entry which is preliminary data.</text>
</comment>
<dbReference type="InterPro" id="IPR056884">
    <property type="entry name" value="NPHP3-like_N"/>
</dbReference>
<feature type="repeat" description="ANK" evidence="2">
    <location>
        <begin position="723"/>
        <end position="751"/>
    </location>
</feature>
<proteinExistence type="predicted"/>
<feature type="repeat" description="ANK" evidence="2">
    <location>
        <begin position="756"/>
        <end position="784"/>
    </location>
</feature>
<evidence type="ECO:0000256" key="1">
    <source>
        <dbReference type="ARBA" id="ARBA00022737"/>
    </source>
</evidence>
<gene>
    <name evidence="5" type="ORF">TGAM01_v209452</name>
</gene>
<dbReference type="SMART" id="SM00248">
    <property type="entry name" value="ANK"/>
    <property type="match status" value="9"/>
</dbReference>
<evidence type="ECO:0000313" key="5">
    <source>
        <dbReference type="EMBL" id="PON21714.1"/>
    </source>
</evidence>
<keyword evidence="2" id="KW-0040">ANK repeat</keyword>
<dbReference type="Gene3D" id="1.25.40.20">
    <property type="entry name" value="Ankyrin repeat-containing domain"/>
    <property type="match status" value="1"/>
</dbReference>
<dbReference type="SUPFAM" id="SSF48403">
    <property type="entry name" value="Ankyrin repeat"/>
    <property type="match status" value="1"/>
</dbReference>
<dbReference type="Pfam" id="PF12796">
    <property type="entry name" value="Ank_2"/>
    <property type="match status" value="2"/>
</dbReference>
<dbReference type="RefSeq" id="XP_024404705.1">
    <property type="nucleotide sequence ID" value="XM_024550560.1"/>
</dbReference>
<dbReference type="InterPro" id="IPR027417">
    <property type="entry name" value="P-loop_NTPase"/>
</dbReference>
<dbReference type="Pfam" id="PF24883">
    <property type="entry name" value="NPHP3_N"/>
    <property type="match status" value="1"/>
</dbReference>
<evidence type="ECO:0000256" key="2">
    <source>
        <dbReference type="PROSITE-ProRule" id="PRU00023"/>
    </source>
</evidence>
<reference evidence="5 6" key="1">
    <citation type="journal article" date="2016" name="Genome Announc.">
        <title>Draft Whole-Genome Sequence of Trichoderma gamsii T6085, a Promising Biocontrol Agent of Fusarium Head Blight on Wheat.</title>
        <authorList>
            <person name="Baroncelli R."/>
            <person name="Zapparata A."/>
            <person name="Piaggeschi G."/>
            <person name="Sarrocco S."/>
            <person name="Vannacci G."/>
        </authorList>
    </citation>
    <scope>NUCLEOTIDE SEQUENCE [LARGE SCALE GENOMIC DNA]</scope>
    <source>
        <strain evidence="5 6">T6085</strain>
    </source>
</reference>
<feature type="region of interest" description="Disordered" evidence="3">
    <location>
        <begin position="1"/>
        <end position="32"/>
    </location>
</feature>
<feature type="repeat" description="ANK" evidence="2">
    <location>
        <begin position="653"/>
        <end position="685"/>
    </location>
</feature>
<dbReference type="InterPro" id="IPR036770">
    <property type="entry name" value="Ankyrin_rpt-contain_sf"/>
</dbReference>
<sequence>MAAPNIAAGNHSDGIQSLNTGGGPQHNNNDKGLQINNSIFHGFGINDLNTDEATTLQKEKEDCLRSLSFEYMDARQEDISLAHPRTCDWFFATSQFQQWYHRDNLQNHNGVLWIKGHPGTGKSTLMKHTLRHLERELSETHIIAAHFFNARGDSSERTALSMLRSILYQLLEKEPSIYEQFVPLFRNKNRKFKTHWNWRESDLKNFLFFAIQHCRSKSLIVLVDALDECEEKHVRDVVKFLEELSIEATAVGVALNICLSSRHYPYITMQTHLELVVEEISEHNEDIIIYTRDNLTIRDKKIEKDFLEKASGVFMWAVLVIKLLNKAYDEGQIEAMHETLHKVPGDLEQVFEQLLIKNNPHKQETAFMLQFVLLARRLITPEELYFATIAKTTENIQAWDQSKIRPDDIRRRITNSSRGLIEVRKGDDNAVQFIHKSVNDFLIRNKRLQKLDPDLEVNGIGSGHECLRSCCMRYIMMIPLQSAINRKQIKTLASSYPFLQYASGYLLEHAEEANKQQIEQAEFLQCLIEEPSPLEKIRLLHNAFERFPGSGCIRGVSLLYMLAFHGYTRLTKALLDTKADANAQGGIYGTALQAAIAKDRYDIARLLLDKGADFNAQGGFYGNALQAAIAKKGYDMARLLLDKGADFNAQGGVHGNALHTAAARGSKEILKLLLQKGVDVNTQGVPYGFALHAAAEFNKREAAKFLLEKGANVNAQGGYYGYALQAAARYNNKELAELLLEKGANVNAQGGFYGYALHAAAAEASITIVELLLEEGADVNARGGPYGHALCAAVIEGNTDIVQILLENGADVSSPTEIYELF</sequence>
<dbReference type="AlphaFoldDB" id="A0A2P4ZBN8"/>
<feature type="repeat" description="ANK" evidence="2">
    <location>
        <begin position="789"/>
        <end position="817"/>
    </location>
</feature>
<feature type="repeat" description="ANK" evidence="2">
    <location>
        <begin position="690"/>
        <end position="718"/>
    </location>
</feature>
<accession>A0A2P4ZBN8</accession>
<feature type="compositionally biased region" description="Polar residues" evidence="3">
    <location>
        <begin position="13"/>
        <end position="32"/>
    </location>
</feature>
<evidence type="ECO:0000256" key="3">
    <source>
        <dbReference type="SAM" id="MobiDB-lite"/>
    </source>
</evidence>
<feature type="domain" description="Nephrocystin 3-like N-terminal" evidence="4">
    <location>
        <begin position="86"/>
        <end position="262"/>
    </location>
</feature>
<dbReference type="SUPFAM" id="SSF52540">
    <property type="entry name" value="P-loop containing nucleoside triphosphate hydrolases"/>
    <property type="match status" value="1"/>
</dbReference>
<keyword evidence="6" id="KW-1185">Reference proteome</keyword>
<dbReference type="PANTHER" id="PTHR10039:SF5">
    <property type="entry name" value="NACHT DOMAIN-CONTAINING PROTEIN"/>
    <property type="match status" value="1"/>
</dbReference>
<dbReference type="EMBL" id="JPDN02000046">
    <property type="protein sequence ID" value="PON21714.1"/>
    <property type="molecule type" value="Genomic_DNA"/>
</dbReference>
<name>A0A2P4ZBN8_9HYPO</name>
<dbReference type="Pfam" id="PF00023">
    <property type="entry name" value="Ank"/>
    <property type="match status" value="2"/>
</dbReference>
<dbReference type="PRINTS" id="PR01415">
    <property type="entry name" value="ANKYRIN"/>
</dbReference>
<dbReference type="PROSITE" id="PS50297">
    <property type="entry name" value="ANK_REP_REGION"/>
    <property type="match status" value="5"/>
</dbReference>
<dbReference type="PANTHER" id="PTHR10039">
    <property type="entry name" value="AMELOGENIN"/>
    <property type="match status" value="1"/>
</dbReference>
<dbReference type="Gene3D" id="3.40.50.300">
    <property type="entry name" value="P-loop containing nucleotide triphosphate hydrolases"/>
    <property type="match status" value="1"/>
</dbReference>
<evidence type="ECO:0000313" key="6">
    <source>
        <dbReference type="Proteomes" id="UP000054821"/>
    </source>
</evidence>
<organism evidence="5 6">
    <name type="scientific">Trichoderma gamsii</name>
    <dbReference type="NCBI Taxonomy" id="398673"/>
    <lineage>
        <taxon>Eukaryota</taxon>
        <taxon>Fungi</taxon>
        <taxon>Dikarya</taxon>
        <taxon>Ascomycota</taxon>
        <taxon>Pezizomycotina</taxon>
        <taxon>Sordariomycetes</taxon>
        <taxon>Hypocreomycetidae</taxon>
        <taxon>Hypocreales</taxon>
        <taxon>Hypocreaceae</taxon>
        <taxon>Trichoderma</taxon>
    </lineage>
</organism>
<protein>
    <submittedName>
        <fullName evidence="5">Ankyrin repeat domain-containing protein</fullName>
    </submittedName>
</protein>
<keyword evidence="1" id="KW-0677">Repeat</keyword>
<evidence type="ECO:0000259" key="4">
    <source>
        <dbReference type="Pfam" id="PF24883"/>
    </source>
</evidence>
<dbReference type="GeneID" id="29989990"/>
<dbReference type="STRING" id="398673.A0A2P4ZBN8"/>
<dbReference type="PROSITE" id="PS50088">
    <property type="entry name" value="ANK_REPEAT"/>
    <property type="match status" value="6"/>
</dbReference>
<dbReference type="InterPro" id="IPR002110">
    <property type="entry name" value="Ankyrin_rpt"/>
</dbReference>
<dbReference type="Proteomes" id="UP000054821">
    <property type="component" value="Unassembled WGS sequence"/>
</dbReference>
<feature type="repeat" description="ANK" evidence="2">
    <location>
        <begin position="590"/>
        <end position="619"/>
    </location>
</feature>